<comment type="caution">
    <text evidence="1">The sequence shown here is derived from an EMBL/GenBank/DDBJ whole genome shotgun (WGS) entry which is preliminary data.</text>
</comment>
<organism evidence="1 2">
    <name type="scientific">Rhamnusium bicolor</name>
    <dbReference type="NCBI Taxonomy" id="1586634"/>
    <lineage>
        <taxon>Eukaryota</taxon>
        <taxon>Metazoa</taxon>
        <taxon>Ecdysozoa</taxon>
        <taxon>Arthropoda</taxon>
        <taxon>Hexapoda</taxon>
        <taxon>Insecta</taxon>
        <taxon>Pterygota</taxon>
        <taxon>Neoptera</taxon>
        <taxon>Endopterygota</taxon>
        <taxon>Coleoptera</taxon>
        <taxon>Polyphaga</taxon>
        <taxon>Cucujiformia</taxon>
        <taxon>Chrysomeloidea</taxon>
        <taxon>Cerambycidae</taxon>
        <taxon>Lepturinae</taxon>
        <taxon>Rhagiini</taxon>
        <taxon>Rhamnusium</taxon>
    </lineage>
</organism>
<evidence type="ECO:0000313" key="2">
    <source>
        <dbReference type="Proteomes" id="UP001162156"/>
    </source>
</evidence>
<name>A0AAV8WR31_9CUCU</name>
<evidence type="ECO:0000313" key="1">
    <source>
        <dbReference type="EMBL" id="KAJ8928979.1"/>
    </source>
</evidence>
<keyword evidence="2" id="KW-1185">Reference proteome</keyword>
<proteinExistence type="predicted"/>
<dbReference type="Proteomes" id="UP001162156">
    <property type="component" value="Unassembled WGS sequence"/>
</dbReference>
<dbReference type="EMBL" id="JANEYF010005168">
    <property type="protein sequence ID" value="KAJ8928979.1"/>
    <property type="molecule type" value="Genomic_DNA"/>
</dbReference>
<dbReference type="AlphaFoldDB" id="A0AAV8WR31"/>
<accession>A0AAV8WR31</accession>
<protein>
    <submittedName>
        <fullName evidence="1">Uncharacterized protein</fullName>
    </submittedName>
</protein>
<gene>
    <name evidence="1" type="ORF">NQ314_018384</name>
</gene>
<sequence length="84" mass="9647">MYESQNNWCFVPGYKNISVSAPNKKFLTVSQDHSRKLKWFKAARRDVSKIKSPSSVARIILISKQVIPGTHEHVKEGVDECMDR</sequence>
<reference evidence="1" key="1">
    <citation type="journal article" date="2023" name="Insect Mol. Biol.">
        <title>Genome sequencing provides insights into the evolution of gene families encoding plant cell wall-degrading enzymes in longhorned beetles.</title>
        <authorList>
            <person name="Shin N.R."/>
            <person name="Okamura Y."/>
            <person name="Kirsch R."/>
            <person name="Pauchet Y."/>
        </authorList>
    </citation>
    <scope>NUCLEOTIDE SEQUENCE</scope>
    <source>
        <strain evidence="1">RBIC_L_NR</strain>
    </source>
</reference>